<protein>
    <submittedName>
        <fullName evidence="4">SUZ domain-containing protein</fullName>
    </submittedName>
</protein>
<proteinExistence type="predicted"/>
<feature type="region of interest" description="Disordered" evidence="1">
    <location>
        <begin position="1"/>
        <end position="36"/>
    </location>
</feature>
<keyword evidence="3" id="KW-1185">Reference proteome</keyword>
<accession>A0A0R3WU27</accession>
<sequence length="127" mass="13517">MPNWVPRANGTLGVKSSGQAAKPPLSHATSSQPSKIKGNAESIDHVIINTTSDATVISTLELGTTSVDPSNALLFPPQSTQGTLLVENRQENGTEASLEARKKAVEAALKRYECARQASCEYLSHEN</sequence>
<reference evidence="2 3" key="2">
    <citation type="submission" date="2018-11" db="EMBL/GenBank/DDBJ databases">
        <authorList>
            <consortium name="Pathogen Informatics"/>
        </authorList>
    </citation>
    <scope>NUCLEOTIDE SEQUENCE [LARGE SCALE GENOMIC DNA]</scope>
</reference>
<dbReference type="WBParaSite" id="TTAC_0000426701-mRNA-1">
    <property type="protein sequence ID" value="TTAC_0000426701-mRNA-1"/>
    <property type="gene ID" value="TTAC_0000426701"/>
</dbReference>
<dbReference type="AlphaFoldDB" id="A0A0R3WU27"/>
<dbReference type="STRING" id="6205.A0A0R3WU27"/>
<evidence type="ECO:0000313" key="4">
    <source>
        <dbReference type="WBParaSite" id="TTAC_0000426701-mRNA-1"/>
    </source>
</evidence>
<evidence type="ECO:0000313" key="3">
    <source>
        <dbReference type="Proteomes" id="UP000274429"/>
    </source>
</evidence>
<dbReference type="Proteomes" id="UP000274429">
    <property type="component" value="Unassembled WGS sequence"/>
</dbReference>
<name>A0A0R3WU27_HYDTA</name>
<organism evidence="4">
    <name type="scientific">Hydatigena taeniaeformis</name>
    <name type="common">Feline tapeworm</name>
    <name type="synonym">Taenia taeniaeformis</name>
    <dbReference type="NCBI Taxonomy" id="6205"/>
    <lineage>
        <taxon>Eukaryota</taxon>
        <taxon>Metazoa</taxon>
        <taxon>Spiralia</taxon>
        <taxon>Lophotrochozoa</taxon>
        <taxon>Platyhelminthes</taxon>
        <taxon>Cestoda</taxon>
        <taxon>Eucestoda</taxon>
        <taxon>Cyclophyllidea</taxon>
        <taxon>Taeniidae</taxon>
        <taxon>Hydatigera</taxon>
    </lineage>
</organism>
<dbReference type="EMBL" id="UYWX01004009">
    <property type="protein sequence ID" value="VDM24527.1"/>
    <property type="molecule type" value="Genomic_DNA"/>
</dbReference>
<evidence type="ECO:0000256" key="1">
    <source>
        <dbReference type="SAM" id="MobiDB-lite"/>
    </source>
</evidence>
<reference evidence="4" key="1">
    <citation type="submission" date="2017-02" db="UniProtKB">
        <authorList>
            <consortium name="WormBaseParasite"/>
        </authorList>
    </citation>
    <scope>IDENTIFICATION</scope>
</reference>
<gene>
    <name evidence="2" type="ORF">TTAC_LOCUS4252</name>
</gene>
<evidence type="ECO:0000313" key="2">
    <source>
        <dbReference type="EMBL" id="VDM24527.1"/>
    </source>
</evidence>